<dbReference type="Gene3D" id="1.10.10.10">
    <property type="entry name" value="Winged helix-like DNA-binding domain superfamily/Winged helix DNA-binding domain"/>
    <property type="match status" value="1"/>
</dbReference>
<dbReference type="AlphaFoldDB" id="A0A0P1I5M4"/>
<dbReference type="GO" id="GO:0003700">
    <property type="term" value="F:DNA-binding transcription factor activity"/>
    <property type="evidence" value="ECO:0007669"/>
    <property type="project" value="InterPro"/>
</dbReference>
<keyword evidence="3" id="KW-1185">Reference proteome</keyword>
<dbReference type="STRING" id="1715692.RUE5091_01098"/>
<gene>
    <name evidence="2" type="ORF">RUE5091_01098</name>
</gene>
<dbReference type="CDD" id="cd00090">
    <property type="entry name" value="HTH_ARSR"/>
    <property type="match status" value="1"/>
</dbReference>
<dbReference type="Pfam" id="PF12840">
    <property type="entry name" value="HTH_20"/>
    <property type="match status" value="1"/>
</dbReference>
<dbReference type="SUPFAM" id="SSF46785">
    <property type="entry name" value="Winged helix' DNA-binding domain"/>
    <property type="match status" value="1"/>
</dbReference>
<dbReference type="InterPro" id="IPR001845">
    <property type="entry name" value="HTH_ArsR_DNA-bd_dom"/>
</dbReference>
<evidence type="ECO:0000259" key="1">
    <source>
        <dbReference type="PROSITE" id="PS50987"/>
    </source>
</evidence>
<name>A0A0P1I5M4_9RHOB</name>
<dbReference type="SMART" id="SM00418">
    <property type="entry name" value="HTH_ARSR"/>
    <property type="match status" value="1"/>
</dbReference>
<dbReference type="PANTHER" id="PTHR38600:SF2">
    <property type="entry name" value="SLL0088 PROTEIN"/>
    <property type="match status" value="1"/>
</dbReference>
<dbReference type="PRINTS" id="PR00778">
    <property type="entry name" value="HTHARSR"/>
</dbReference>
<dbReference type="PROSITE" id="PS50987">
    <property type="entry name" value="HTH_ARSR_2"/>
    <property type="match status" value="1"/>
</dbReference>
<dbReference type="InterPro" id="IPR036388">
    <property type="entry name" value="WH-like_DNA-bd_sf"/>
</dbReference>
<protein>
    <submittedName>
        <fullName evidence="2">HTH-type transcriptional regulator</fullName>
    </submittedName>
</protein>
<organism evidence="2 3">
    <name type="scientific">Ruegeria denitrificans</name>
    <dbReference type="NCBI Taxonomy" id="1715692"/>
    <lineage>
        <taxon>Bacteria</taxon>
        <taxon>Pseudomonadati</taxon>
        <taxon>Pseudomonadota</taxon>
        <taxon>Alphaproteobacteria</taxon>
        <taxon>Rhodobacterales</taxon>
        <taxon>Roseobacteraceae</taxon>
        <taxon>Ruegeria</taxon>
    </lineage>
</organism>
<accession>A0A0P1I5M4</accession>
<dbReference type="PANTHER" id="PTHR38600">
    <property type="entry name" value="TRANSCRIPTIONAL REGULATORY PROTEIN"/>
    <property type="match status" value="1"/>
</dbReference>
<dbReference type="NCBIfam" id="NF033788">
    <property type="entry name" value="HTH_metalloreg"/>
    <property type="match status" value="1"/>
</dbReference>
<dbReference type="EMBL" id="CYUD01000003">
    <property type="protein sequence ID" value="CUJ91427.1"/>
    <property type="molecule type" value="Genomic_DNA"/>
</dbReference>
<reference evidence="3" key="1">
    <citation type="submission" date="2015-09" db="EMBL/GenBank/DDBJ databases">
        <authorList>
            <person name="Rodrigo-Torres L."/>
            <person name="Arahal D.R."/>
        </authorList>
    </citation>
    <scope>NUCLEOTIDE SEQUENCE [LARGE SCALE GENOMIC DNA]</scope>
    <source>
        <strain evidence="3">CECT 5091</strain>
    </source>
</reference>
<dbReference type="Proteomes" id="UP000051260">
    <property type="component" value="Unassembled WGS sequence"/>
</dbReference>
<dbReference type="InterPro" id="IPR011991">
    <property type="entry name" value="ArsR-like_HTH"/>
</dbReference>
<evidence type="ECO:0000313" key="3">
    <source>
        <dbReference type="Proteomes" id="UP000051260"/>
    </source>
</evidence>
<evidence type="ECO:0000313" key="2">
    <source>
        <dbReference type="EMBL" id="CUJ91427.1"/>
    </source>
</evidence>
<dbReference type="InterPro" id="IPR036390">
    <property type="entry name" value="WH_DNA-bd_sf"/>
</dbReference>
<feature type="domain" description="HTH arsR-type" evidence="1">
    <location>
        <begin position="5"/>
        <end position="99"/>
    </location>
</feature>
<sequence>MVSQMVKQMQPQTQNAFRALADPTRRDIVQMLAAQDMTIAQLTERFDMTRAAVKKHLTVLSDGGLITVETRGRERINRLEPQGMAPVLDWFSYFDQFWDERLNKLKEAIERKQK</sequence>
<proteinExistence type="predicted"/>